<accession>A0A940NKL2</accession>
<dbReference type="AlphaFoldDB" id="A0A940NKL2"/>
<dbReference type="RefSeq" id="WP_209407352.1">
    <property type="nucleotide sequence ID" value="NZ_JAGIYQ010000017.1"/>
</dbReference>
<gene>
    <name evidence="1" type="ORF">J5Y03_17790</name>
</gene>
<keyword evidence="2" id="KW-1185">Reference proteome</keyword>
<dbReference type="EMBL" id="JAGIYQ010000017">
    <property type="protein sequence ID" value="MBP0727014.1"/>
    <property type="molecule type" value="Genomic_DNA"/>
</dbReference>
<evidence type="ECO:0000313" key="2">
    <source>
        <dbReference type="Proteomes" id="UP000682134"/>
    </source>
</evidence>
<organism evidence="1 2">
    <name type="scientific">Gottfriedia endophytica</name>
    <dbReference type="NCBI Taxonomy" id="2820819"/>
    <lineage>
        <taxon>Bacteria</taxon>
        <taxon>Bacillati</taxon>
        <taxon>Bacillota</taxon>
        <taxon>Bacilli</taxon>
        <taxon>Bacillales</taxon>
        <taxon>Bacillaceae</taxon>
        <taxon>Gottfriedia</taxon>
    </lineage>
</organism>
<dbReference type="Proteomes" id="UP000682134">
    <property type="component" value="Unassembled WGS sequence"/>
</dbReference>
<reference evidence="1" key="1">
    <citation type="submission" date="2021-04" db="EMBL/GenBank/DDBJ databases">
        <title>Genome seq and assembly of Bacillus sp.</title>
        <authorList>
            <person name="Chhetri G."/>
        </authorList>
    </citation>
    <scope>NUCLEOTIDE SEQUENCE</scope>
    <source>
        <strain evidence="1">RG28</strain>
    </source>
</reference>
<sequence>MREEISQILTMLEDKKVDKEQATELLIALKGESKNNGKDLIINNNYLSKSLRVRVLSSDGDKVNINLPLKLIKLFGNVAMKFPQSEKYLKDVDMNMIISAIENEIDGPIVDITTDEDKVFIVIE</sequence>
<protein>
    <submittedName>
        <fullName evidence="1">Uncharacterized protein</fullName>
    </submittedName>
</protein>
<proteinExistence type="predicted"/>
<name>A0A940NKL2_9BACI</name>
<evidence type="ECO:0000313" key="1">
    <source>
        <dbReference type="EMBL" id="MBP0727014.1"/>
    </source>
</evidence>
<comment type="caution">
    <text evidence="1">The sequence shown here is derived from an EMBL/GenBank/DDBJ whole genome shotgun (WGS) entry which is preliminary data.</text>
</comment>